<reference evidence="1 2" key="1">
    <citation type="submission" date="2008-03" db="EMBL/GenBank/DDBJ databases">
        <title>Complete sequence of Leptothrix cholodnii SP-6.</title>
        <authorList>
            <consortium name="US DOE Joint Genome Institute"/>
            <person name="Copeland A."/>
            <person name="Lucas S."/>
            <person name="Lapidus A."/>
            <person name="Glavina del Rio T."/>
            <person name="Dalin E."/>
            <person name="Tice H."/>
            <person name="Bruce D."/>
            <person name="Goodwin L."/>
            <person name="Pitluck S."/>
            <person name="Chertkov O."/>
            <person name="Brettin T."/>
            <person name="Detter J.C."/>
            <person name="Han C."/>
            <person name="Kuske C.R."/>
            <person name="Schmutz J."/>
            <person name="Larimer F."/>
            <person name="Land M."/>
            <person name="Hauser L."/>
            <person name="Kyrpides N."/>
            <person name="Lykidis A."/>
            <person name="Emerson D."/>
            <person name="Richardson P."/>
        </authorList>
    </citation>
    <scope>NUCLEOTIDE SEQUENCE [LARGE SCALE GENOMIC DNA]</scope>
    <source>
        <strain evidence="2">ATCC 51168 / LMG 8142 / SP-6</strain>
    </source>
</reference>
<dbReference type="STRING" id="395495.Lcho_3099"/>
<name>B1Y078_LEPCP</name>
<dbReference type="KEGG" id="lch:Lcho_3099"/>
<evidence type="ECO:0000313" key="1">
    <source>
        <dbReference type="EMBL" id="ACB35359.1"/>
    </source>
</evidence>
<dbReference type="Proteomes" id="UP000001693">
    <property type="component" value="Chromosome"/>
</dbReference>
<dbReference type="HOGENOM" id="CLU_3081359_0_0_4"/>
<evidence type="ECO:0000313" key="2">
    <source>
        <dbReference type="Proteomes" id="UP000001693"/>
    </source>
</evidence>
<dbReference type="AlphaFoldDB" id="B1Y078"/>
<gene>
    <name evidence="1" type="ordered locus">Lcho_3099</name>
</gene>
<dbReference type="EMBL" id="CP001013">
    <property type="protein sequence ID" value="ACB35359.1"/>
    <property type="molecule type" value="Genomic_DNA"/>
</dbReference>
<organism evidence="1 2">
    <name type="scientific">Leptothrix cholodnii (strain ATCC 51168 / LMG 8142 / SP-6)</name>
    <name type="common">Leptothrix discophora (strain SP-6)</name>
    <dbReference type="NCBI Taxonomy" id="395495"/>
    <lineage>
        <taxon>Bacteria</taxon>
        <taxon>Pseudomonadati</taxon>
        <taxon>Pseudomonadota</taxon>
        <taxon>Betaproteobacteria</taxon>
        <taxon>Burkholderiales</taxon>
        <taxon>Sphaerotilaceae</taxon>
        <taxon>Leptothrix</taxon>
    </lineage>
</organism>
<accession>B1Y078</accession>
<protein>
    <submittedName>
        <fullName evidence="1">Uncharacterized protein</fullName>
    </submittedName>
</protein>
<proteinExistence type="predicted"/>
<sequence>MKPLKPQTAKPIPQMTKVFLLCKNADSPHRHRARCREPCDLAGLPQFPLQFH</sequence>
<keyword evidence="2" id="KW-1185">Reference proteome</keyword>